<dbReference type="FunFam" id="3.40.309.10:FF:000004">
    <property type="entry name" value="Succinate-semialdehyde dehydrogenase I"/>
    <property type="match status" value="1"/>
</dbReference>
<dbReference type="PROSITE" id="PS00687">
    <property type="entry name" value="ALDEHYDE_DEHYDR_GLU"/>
    <property type="match status" value="1"/>
</dbReference>
<feature type="domain" description="Aldehyde dehydrogenase" evidence="5">
    <location>
        <begin position="26"/>
        <end position="484"/>
    </location>
</feature>
<dbReference type="PROSITE" id="PS00070">
    <property type="entry name" value="ALDEHYDE_DEHYDR_CYS"/>
    <property type="match status" value="1"/>
</dbReference>
<dbReference type="InterPro" id="IPR016162">
    <property type="entry name" value="Ald_DH_N"/>
</dbReference>
<dbReference type="SUPFAM" id="SSF53720">
    <property type="entry name" value="ALDH-like"/>
    <property type="match status" value="1"/>
</dbReference>
<evidence type="ECO:0000256" key="4">
    <source>
        <dbReference type="RuleBase" id="RU003345"/>
    </source>
</evidence>
<dbReference type="NCBIfam" id="TIGR01780">
    <property type="entry name" value="SSADH"/>
    <property type="match status" value="1"/>
</dbReference>
<comment type="similarity">
    <text evidence="1 4">Belongs to the aldehyde dehydrogenase family.</text>
</comment>
<evidence type="ECO:0000256" key="2">
    <source>
        <dbReference type="ARBA" id="ARBA00023002"/>
    </source>
</evidence>
<dbReference type="Gene3D" id="3.40.605.10">
    <property type="entry name" value="Aldehyde Dehydrogenase, Chain A, domain 1"/>
    <property type="match status" value="1"/>
</dbReference>
<dbReference type="Proteomes" id="UP000067711">
    <property type="component" value="Chromosome 2"/>
</dbReference>
<dbReference type="InterPro" id="IPR050740">
    <property type="entry name" value="Aldehyde_DH_Superfamily"/>
</dbReference>
<reference evidence="6 7" key="1">
    <citation type="submission" date="2015-12" db="EMBL/GenBank/DDBJ databases">
        <title>Diversity of Burkholderia near neighbor genomes.</title>
        <authorList>
            <person name="Sahl J."/>
            <person name="Wagner D."/>
            <person name="Keim P."/>
        </authorList>
    </citation>
    <scope>NUCLEOTIDE SEQUENCE [LARGE SCALE GENOMIC DNA]</scope>
    <source>
        <strain evidence="6 7">BDU8</strain>
    </source>
</reference>
<evidence type="ECO:0000259" key="5">
    <source>
        <dbReference type="Pfam" id="PF00171"/>
    </source>
</evidence>
<protein>
    <submittedName>
        <fullName evidence="6">NAD-dependent succinate-semialdehyde dehydrogenase</fullName>
    </submittedName>
</protein>
<dbReference type="PANTHER" id="PTHR43353:SF5">
    <property type="entry name" value="SUCCINATE-SEMIALDEHYDE DEHYDROGENASE, MITOCHONDRIAL"/>
    <property type="match status" value="1"/>
</dbReference>
<keyword evidence="2 4" id="KW-0560">Oxidoreductase</keyword>
<feature type="active site" evidence="3">
    <location>
        <position position="262"/>
    </location>
</feature>
<dbReference type="InterPro" id="IPR029510">
    <property type="entry name" value="Ald_DH_CS_GLU"/>
</dbReference>
<proteinExistence type="inferred from homology"/>
<evidence type="ECO:0000256" key="3">
    <source>
        <dbReference type="PROSITE-ProRule" id="PRU10007"/>
    </source>
</evidence>
<dbReference type="FunFam" id="3.40.605.10:FF:000005">
    <property type="entry name" value="Succinate-semialdehyde dehydrogenase I"/>
    <property type="match status" value="1"/>
</dbReference>
<evidence type="ECO:0000256" key="1">
    <source>
        <dbReference type="ARBA" id="ARBA00009986"/>
    </source>
</evidence>
<organism evidence="6 7">
    <name type="scientific">Burkholderia mayonis</name>
    <dbReference type="NCBI Taxonomy" id="1385591"/>
    <lineage>
        <taxon>Bacteria</taxon>
        <taxon>Pseudomonadati</taxon>
        <taxon>Pseudomonadota</taxon>
        <taxon>Betaproteobacteria</taxon>
        <taxon>Burkholderiales</taxon>
        <taxon>Burkholderiaceae</taxon>
        <taxon>Burkholderia</taxon>
        <taxon>pseudomallei group</taxon>
    </lineage>
</organism>
<dbReference type="InterPro" id="IPR010102">
    <property type="entry name" value="Succ_semiAld_DH"/>
</dbReference>
<dbReference type="InterPro" id="IPR015590">
    <property type="entry name" value="Aldehyde_DH_dom"/>
</dbReference>
<dbReference type="GO" id="GO:0005829">
    <property type="term" value="C:cytosol"/>
    <property type="evidence" value="ECO:0007669"/>
    <property type="project" value="TreeGrafter"/>
</dbReference>
<sequence>MSTDHETLALKDPALLRERAFVAGEWQAADGGATFEVRNPATGALVGTVPAMGAAETRRAIDAANAAWPAWRKRTAKERAAILRKWHDLMIAHADDLALILTTEQGKPLAEAKGEIGYAASFLEWFAEEGKRVYGDTIPTPAADKRIIVTKEPVGVCAAITPWNFPAAMITRKVGPALAAGCPIVVKPAEATPFSALAMAVLAERAGVPAGVFSVVTGDPKAIGGELTSNPIVRKLSFTGSTPVGRLLMAQCAPTVKKVSLELGGNAPFIVFDDADLDAAVDGAIASKYRNSGQTCVCTNRFYVHEKVYDAFAEKLSAAVAKLKVGLGTEAGVVQGPLINEAAVKKIESHIADALDKGARVTTGGKRHALGHGFFEPTVLTGMTADMKVAKDETFGPLAPLFRFSTDDEAIRHANDTEFGLAAYFYSRDIGRVWRVAESLEYGMVGINTGIISNEVAPFGGVKQSGLGREGSHYGIDDYVVIKYMCLAV</sequence>
<evidence type="ECO:0000313" key="7">
    <source>
        <dbReference type="Proteomes" id="UP000067711"/>
    </source>
</evidence>
<dbReference type="NCBIfam" id="NF008415">
    <property type="entry name" value="PRK11241.1"/>
    <property type="match status" value="1"/>
</dbReference>
<dbReference type="AlphaFoldDB" id="A0A1B4FVK8"/>
<dbReference type="RefSeq" id="WP_066483998.1">
    <property type="nucleotide sequence ID" value="NZ_CP013388.1"/>
</dbReference>
<dbReference type="InterPro" id="IPR016160">
    <property type="entry name" value="Ald_DH_CS_CYS"/>
</dbReference>
<dbReference type="GO" id="GO:0004777">
    <property type="term" value="F:succinate-semialdehyde dehydrogenase (NAD+) activity"/>
    <property type="evidence" value="ECO:0007669"/>
    <property type="project" value="TreeGrafter"/>
</dbReference>
<dbReference type="Pfam" id="PF00171">
    <property type="entry name" value="Aldedh"/>
    <property type="match status" value="1"/>
</dbReference>
<accession>A0A1B4FVK8</accession>
<evidence type="ECO:0000313" key="6">
    <source>
        <dbReference type="EMBL" id="AOJ07725.1"/>
    </source>
</evidence>
<dbReference type="EMBL" id="CP013388">
    <property type="protein sequence ID" value="AOJ07725.1"/>
    <property type="molecule type" value="Genomic_DNA"/>
</dbReference>
<dbReference type="InterPro" id="IPR016163">
    <property type="entry name" value="Ald_DH_C"/>
</dbReference>
<dbReference type="Gene3D" id="3.40.309.10">
    <property type="entry name" value="Aldehyde Dehydrogenase, Chain A, domain 2"/>
    <property type="match status" value="1"/>
</dbReference>
<gene>
    <name evidence="6" type="primary">gabD</name>
    <name evidence="6" type="ORF">WS71_10715</name>
</gene>
<dbReference type="GO" id="GO:0009450">
    <property type="term" value="P:gamma-aminobutyric acid catabolic process"/>
    <property type="evidence" value="ECO:0007669"/>
    <property type="project" value="InterPro"/>
</dbReference>
<name>A0A1B4FVK8_9BURK</name>
<dbReference type="InterPro" id="IPR016161">
    <property type="entry name" value="Ald_DH/histidinol_DH"/>
</dbReference>
<dbReference type="CDD" id="cd07103">
    <property type="entry name" value="ALDH_F5_SSADH_GabD"/>
    <property type="match status" value="1"/>
</dbReference>
<dbReference type="PANTHER" id="PTHR43353">
    <property type="entry name" value="SUCCINATE-SEMIALDEHYDE DEHYDROGENASE, MITOCHONDRIAL"/>
    <property type="match status" value="1"/>
</dbReference>